<dbReference type="EMBL" id="CP036275">
    <property type="protein sequence ID" value="QDU41027.1"/>
    <property type="molecule type" value="Genomic_DNA"/>
</dbReference>
<evidence type="ECO:0000313" key="2">
    <source>
        <dbReference type="EMBL" id="QDU41027.1"/>
    </source>
</evidence>
<dbReference type="KEGG" id="mri:Mal4_53920"/>
<feature type="signal peptide" evidence="1">
    <location>
        <begin position="1"/>
        <end position="27"/>
    </location>
</feature>
<protein>
    <recommendedName>
        <fullName evidence="4">YbjN domain-containing protein</fullName>
    </recommendedName>
</protein>
<dbReference type="Pfam" id="PF10722">
    <property type="entry name" value="YbjN"/>
    <property type="match status" value="1"/>
</dbReference>
<organism evidence="2 3">
    <name type="scientific">Maioricimonas rarisocia</name>
    <dbReference type="NCBI Taxonomy" id="2528026"/>
    <lineage>
        <taxon>Bacteria</taxon>
        <taxon>Pseudomonadati</taxon>
        <taxon>Planctomycetota</taxon>
        <taxon>Planctomycetia</taxon>
        <taxon>Planctomycetales</taxon>
        <taxon>Planctomycetaceae</taxon>
        <taxon>Maioricimonas</taxon>
    </lineage>
</organism>
<evidence type="ECO:0008006" key="4">
    <source>
        <dbReference type="Google" id="ProtNLM"/>
    </source>
</evidence>
<keyword evidence="1" id="KW-0732">Signal</keyword>
<dbReference type="RefSeq" id="WP_145372252.1">
    <property type="nucleotide sequence ID" value="NZ_CP036275.1"/>
</dbReference>
<keyword evidence="3" id="KW-1185">Reference proteome</keyword>
<feature type="chain" id="PRO_5022231955" description="YbjN domain-containing protein" evidence="1">
    <location>
        <begin position="28"/>
        <end position="155"/>
    </location>
</feature>
<evidence type="ECO:0000256" key="1">
    <source>
        <dbReference type="SAM" id="SignalP"/>
    </source>
</evidence>
<sequence length="155" mass="17192" precursor="true">MSPAASRLFVALALFGCLQFATSQAFAQDSDQQIVKSLSGQELQNILRAEGYFNVEVDADGDLNFKIEGTKVQIFVANDQESIQFHSAWAGTNATLRKVNEWNKTKKYSKAYLDDDGDPHLELDLDLAGGVTVARIKDFVLTCKLSLNLFQQEVL</sequence>
<accession>A0A517ZEX2</accession>
<evidence type="ECO:0000313" key="3">
    <source>
        <dbReference type="Proteomes" id="UP000320496"/>
    </source>
</evidence>
<dbReference type="OrthoDB" id="1551200at2"/>
<dbReference type="InterPro" id="IPR019660">
    <property type="entry name" value="Put_sensory_transdc_reg_YbjN"/>
</dbReference>
<dbReference type="CDD" id="cd17511">
    <property type="entry name" value="YbjN_AmyR-like"/>
    <property type="match status" value="1"/>
</dbReference>
<reference evidence="2 3" key="1">
    <citation type="submission" date="2019-02" db="EMBL/GenBank/DDBJ databases">
        <title>Deep-cultivation of Planctomycetes and their phenomic and genomic characterization uncovers novel biology.</title>
        <authorList>
            <person name="Wiegand S."/>
            <person name="Jogler M."/>
            <person name="Boedeker C."/>
            <person name="Pinto D."/>
            <person name="Vollmers J."/>
            <person name="Rivas-Marin E."/>
            <person name="Kohn T."/>
            <person name="Peeters S.H."/>
            <person name="Heuer A."/>
            <person name="Rast P."/>
            <person name="Oberbeckmann S."/>
            <person name="Bunk B."/>
            <person name="Jeske O."/>
            <person name="Meyerdierks A."/>
            <person name="Storesund J.E."/>
            <person name="Kallscheuer N."/>
            <person name="Luecker S."/>
            <person name="Lage O.M."/>
            <person name="Pohl T."/>
            <person name="Merkel B.J."/>
            <person name="Hornburger P."/>
            <person name="Mueller R.-W."/>
            <person name="Bruemmer F."/>
            <person name="Labrenz M."/>
            <person name="Spormann A.M."/>
            <person name="Op den Camp H."/>
            <person name="Overmann J."/>
            <person name="Amann R."/>
            <person name="Jetten M.S.M."/>
            <person name="Mascher T."/>
            <person name="Medema M.H."/>
            <person name="Devos D.P."/>
            <person name="Kaster A.-K."/>
            <person name="Ovreas L."/>
            <person name="Rohde M."/>
            <person name="Galperin M.Y."/>
            <person name="Jogler C."/>
        </authorList>
    </citation>
    <scope>NUCLEOTIDE SEQUENCE [LARGE SCALE GENOMIC DNA]</scope>
    <source>
        <strain evidence="2 3">Mal4</strain>
    </source>
</reference>
<dbReference type="Proteomes" id="UP000320496">
    <property type="component" value="Chromosome"/>
</dbReference>
<name>A0A517ZEX2_9PLAN</name>
<gene>
    <name evidence="2" type="ORF">Mal4_53920</name>
</gene>
<dbReference type="AlphaFoldDB" id="A0A517ZEX2"/>
<proteinExistence type="predicted"/>